<gene>
    <name evidence="1" type="ORF">FKW44_021223</name>
</gene>
<evidence type="ECO:0000313" key="2">
    <source>
        <dbReference type="Proteomes" id="UP000595437"/>
    </source>
</evidence>
<dbReference type="AlphaFoldDB" id="A0A7T8GR59"/>
<proteinExistence type="predicted"/>
<sequence>MPKRNYSFSNDLFVKLKSHFDIHSFRLNHLPAINAPLLNNATSVLCSRRRKESLLSVTRRGPGWSHCSPIPPGIPDI</sequence>
<accession>A0A7T8GR59</accession>
<reference evidence="2" key="1">
    <citation type="submission" date="2021-01" db="EMBL/GenBank/DDBJ databases">
        <title>Caligus Genome Assembly.</title>
        <authorList>
            <person name="Gallardo-Escarate C."/>
        </authorList>
    </citation>
    <scope>NUCLEOTIDE SEQUENCE [LARGE SCALE GENOMIC DNA]</scope>
</reference>
<evidence type="ECO:0000313" key="1">
    <source>
        <dbReference type="EMBL" id="QQP36200.1"/>
    </source>
</evidence>
<keyword evidence="2" id="KW-1185">Reference proteome</keyword>
<dbReference type="EMBL" id="CP045904">
    <property type="protein sequence ID" value="QQP36200.1"/>
    <property type="molecule type" value="Genomic_DNA"/>
</dbReference>
<name>A0A7T8GR59_CALRO</name>
<dbReference type="Proteomes" id="UP000595437">
    <property type="component" value="Chromosome 15"/>
</dbReference>
<organism evidence="1 2">
    <name type="scientific">Caligus rogercresseyi</name>
    <name type="common">Sea louse</name>
    <dbReference type="NCBI Taxonomy" id="217165"/>
    <lineage>
        <taxon>Eukaryota</taxon>
        <taxon>Metazoa</taxon>
        <taxon>Ecdysozoa</taxon>
        <taxon>Arthropoda</taxon>
        <taxon>Crustacea</taxon>
        <taxon>Multicrustacea</taxon>
        <taxon>Hexanauplia</taxon>
        <taxon>Copepoda</taxon>
        <taxon>Siphonostomatoida</taxon>
        <taxon>Caligidae</taxon>
        <taxon>Caligus</taxon>
    </lineage>
</organism>
<protein>
    <submittedName>
        <fullName evidence="1">Bloom syndrome protein -like protein</fullName>
    </submittedName>
</protein>